<feature type="region of interest" description="Disordered" evidence="1">
    <location>
        <begin position="518"/>
        <end position="540"/>
    </location>
</feature>
<proteinExistence type="predicted"/>
<name>A0A380JWF5_STRDY</name>
<keyword evidence="2" id="KW-1133">Transmembrane helix</keyword>
<dbReference type="RefSeq" id="WP_226324576.1">
    <property type="nucleotide sequence ID" value="NZ_JAIFRT010000035.1"/>
</dbReference>
<evidence type="ECO:0000256" key="2">
    <source>
        <dbReference type="SAM" id="Phobius"/>
    </source>
</evidence>
<feature type="transmembrane region" description="Helical" evidence="2">
    <location>
        <begin position="342"/>
        <end position="371"/>
    </location>
</feature>
<feature type="transmembrane region" description="Helical" evidence="2">
    <location>
        <begin position="311"/>
        <end position="330"/>
    </location>
</feature>
<feature type="transmembrane region" description="Helical" evidence="2">
    <location>
        <begin position="102"/>
        <end position="120"/>
    </location>
</feature>
<keyword evidence="2" id="KW-0812">Transmembrane</keyword>
<accession>A0A380JWF5</accession>
<protein>
    <submittedName>
        <fullName evidence="3">Membrane protein</fullName>
    </submittedName>
</protein>
<evidence type="ECO:0000256" key="1">
    <source>
        <dbReference type="SAM" id="MobiDB-lite"/>
    </source>
</evidence>
<evidence type="ECO:0000313" key="3">
    <source>
        <dbReference type="EMBL" id="SUN50329.1"/>
    </source>
</evidence>
<feature type="transmembrane region" description="Helical" evidence="2">
    <location>
        <begin position="45"/>
        <end position="68"/>
    </location>
</feature>
<feature type="compositionally biased region" description="Basic residues" evidence="1">
    <location>
        <begin position="698"/>
        <end position="712"/>
    </location>
</feature>
<organism evidence="3 4">
    <name type="scientific">Streptococcus dysgalactiae subsp. dysgalactiae</name>
    <dbReference type="NCBI Taxonomy" id="99822"/>
    <lineage>
        <taxon>Bacteria</taxon>
        <taxon>Bacillati</taxon>
        <taxon>Bacillota</taxon>
        <taxon>Bacilli</taxon>
        <taxon>Lactobacillales</taxon>
        <taxon>Streptococcaceae</taxon>
        <taxon>Streptococcus</taxon>
    </lineage>
</organism>
<dbReference type="EMBL" id="UHFG01000004">
    <property type="protein sequence ID" value="SUN50329.1"/>
    <property type="molecule type" value="Genomic_DNA"/>
</dbReference>
<feature type="region of interest" description="Disordered" evidence="1">
    <location>
        <begin position="663"/>
        <end position="712"/>
    </location>
</feature>
<gene>
    <name evidence="3" type="ORF">NCTC4670_01328</name>
</gene>
<dbReference type="AlphaFoldDB" id="A0A380JWF5"/>
<evidence type="ECO:0000313" key="4">
    <source>
        <dbReference type="Proteomes" id="UP000254797"/>
    </source>
</evidence>
<feature type="transmembrane region" description="Helical" evidence="2">
    <location>
        <begin position="285"/>
        <end position="305"/>
    </location>
</feature>
<feature type="compositionally biased region" description="Polar residues" evidence="1">
    <location>
        <begin position="587"/>
        <end position="598"/>
    </location>
</feature>
<feature type="region of interest" description="Disordered" evidence="1">
    <location>
        <begin position="573"/>
        <end position="598"/>
    </location>
</feature>
<keyword evidence="2" id="KW-0472">Membrane</keyword>
<feature type="compositionally biased region" description="Basic and acidic residues" evidence="1">
    <location>
        <begin position="677"/>
        <end position="689"/>
    </location>
</feature>
<sequence length="771" mass="86329">MDKIDDGLIASTFQKVKDVDIFALKAYMESTEGLETGLQVTLTDIFVNFPFFLLNLIVGFFSIILRFFENFSLYNTYRQTVFDSSKVLWDNLSKSADFTNSLLYLLIALSAFSIFLAFIFSKGDFSRRLLHLFAVMLLAFGYFGTVQSTSGGVYVLDMVHSVASSFSDAVTNLSVVSPEDEKQIISHEASVADNYVMKTSYTAYLFVNTGQLNGKFHNNKSGKEEELDNSKILGKYDKSNQFVVPKSQQILEYTNKLGDGALKGEEQNRWMSAVSDYIWIKSIYVILKIFEAVILAIPLLLIQLIAFLADIVVILLMFLFPLALLVSFLPKMQHIAFNMLKLMLGGVSFPALTGFLTLIVFYIQSLIATFIKSRFTDNHLLSSNNLKGQSILFMLFITIVVQGVIFWQIWKHKEKVLSLIVGADAAQAVTQAGNMVAQKANSLGVTPQNIYDKAHDISNLAMMGAGYGVGSLVHAKDNLSAIKNRFKGDDTSNYSDLSNETNFDHQFSELGDFAGDQEFSTNSVPHVSDNGNPTSGHQVEQGVFDNQESNFSSDYNLSQVSDFERDNLYSQSFGASLDNSEPLGKHSPTNFSKPSQMTESIDHDVHYDLPGVNEEMESPFQSESDYQSQNSSIIVETPEMDDMIYQSSQKKNISIGNNYSSDKKSLENSFDSPIIPERSEPETDAKERFNPQAEYQRLKAKRQKPLGNRKKSKLEAELGQFTDDASYYKAHGGTAFKRGFNASKSKELRLKQNLERKATILAELDKLRGHV</sequence>
<reference evidence="3 4" key="1">
    <citation type="submission" date="2018-06" db="EMBL/GenBank/DDBJ databases">
        <authorList>
            <consortium name="Pathogen Informatics"/>
            <person name="Doyle S."/>
        </authorList>
    </citation>
    <scope>NUCLEOTIDE SEQUENCE [LARGE SCALE GENOMIC DNA]</scope>
    <source>
        <strain evidence="3 4">NCTC4670</strain>
    </source>
</reference>
<dbReference type="Proteomes" id="UP000254797">
    <property type="component" value="Unassembled WGS sequence"/>
</dbReference>
<feature type="transmembrane region" description="Helical" evidence="2">
    <location>
        <begin position="132"/>
        <end position="156"/>
    </location>
</feature>
<feature type="transmembrane region" description="Helical" evidence="2">
    <location>
        <begin position="391"/>
        <end position="410"/>
    </location>
</feature>